<accession>A0A9D4EXI8</accession>
<keyword evidence="2" id="KW-1185">Reference proteome</keyword>
<comment type="caution">
    <text evidence="1">The sequence shown here is derived from an EMBL/GenBank/DDBJ whole genome shotgun (WGS) entry which is preliminary data.</text>
</comment>
<protein>
    <submittedName>
        <fullName evidence="1">Uncharacterized protein</fullName>
    </submittedName>
</protein>
<dbReference type="Proteomes" id="UP000828390">
    <property type="component" value="Unassembled WGS sequence"/>
</dbReference>
<organism evidence="1 2">
    <name type="scientific">Dreissena polymorpha</name>
    <name type="common">Zebra mussel</name>
    <name type="synonym">Mytilus polymorpha</name>
    <dbReference type="NCBI Taxonomy" id="45954"/>
    <lineage>
        <taxon>Eukaryota</taxon>
        <taxon>Metazoa</taxon>
        <taxon>Spiralia</taxon>
        <taxon>Lophotrochozoa</taxon>
        <taxon>Mollusca</taxon>
        <taxon>Bivalvia</taxon>
        <taxon>Autobranchia</taxon>
        <taxon>Heteroconchia</taxon>
        <taxon>Euheterodonta</taxon>
        <taxon>Imparidentia</taxon>
        <taxon>Neoheterodontei</taxon>
        <taxon>Myida</taxon>
        <taxon>Dreissenoidea</taxon>
        <taxon>Dreissenidae</taxon>
        <taxon>Dreissena</taxon>
    </lineage>
</organism>
<gene>
    <name evidence="1" type="ORF">DPMN_165378</name>
</gene>
<reference evidence="1" key="2">
    <citation type="submission" date="2020-11" db="EMBL/GenBank/DDBJ databases">
        <authorList>
            <person name="McCartney M.A."/>
            <person name="Auch B."/>
            <person name="Kono T."/>
            <person name="Mallez S."/>
            <person name="Becker A."/>
            <person name="Gohl D.M."/>
            <person name="Silverstein K.A.T."/>
            <person name="Koren S."/>
            <person name="Bechman K.B."/>
            <person name="Herman A."/>
            <person name="Abrahante J.E."/>
            <person name="Garbe J."/>
        </authorList>
    </citation>
    <scope>NUCLEOTIDE SEQUENCE</scope>
    <source>
        <strain evidence="1">Duluth1</strain>
        <tissue evidence="1">Whole animal</tissue>
    </source>
</reference>
<evidence type="ECO:0000313" key="2">
    <source>
        <dbReference type="Proteomes" id="UP000828390"/>
    </source>
</evidence>
<name>A0A9D4EXI8_DREPO</name>
<sequence length="78" mass="8895">MEPNRNKPMDVGIRSENAFFETIVTGIQPSGEPWLHFEPDVSDEQHEEGKFNIATGHEDFTKDEVRLLEALKMIGIQP</sequence>
<evidence type="ECO:0000313" key="1">
    <source>
        <dbReference type="EMBL" id="KAH3787258.1"/>
    </source>
</evidence>
<proteinExistence type="predicted"/>
<reference evidence="1" key="1">
    <citation type="journal article" date="2019" name="bioRxiv">
        <title>The Genome of the Zebra Mussel, Dreissena polymorpha: A Resource for Invasive Species Research.</title>
        <authorList>
            <person name="McCartney M.A."/>
            <person name="Auch B."/>
            <person name="Kono T."/>
            <person name="Mallez S."/>
            <person name="Zhang Y."/>
            <person name="Obille A."/>
            <person name="Becker A."/>
            <person name="Abrahante J.E."/>
            <person name="Garbe J."/>
            <person name="Badalamenti J.P."/>
            <person name="Herman A."/>
            <person name="Mangelson H."/>
            <person name="Liachko I."/>
            <person name="Sullivan S."/>
            <person name="Sone E.D."/>
            <person name="Koren S."/>
            <person name="Silverstein K.A.T."/>
            <person name="Beckman K.B."/>
            <person name="Gohl D.M."/>
        </authorList>
    </citation>
    <scope>NUCLEOTIDE SEQUENCE</scope>
    <source>
        <strain evidence="1">Duluth1</strain>
        <tissue evidence="1">Whole animal</tissue>
    </source>
</reference>
<dbReference type="EMBL" id="JAIWYP010000008">
    <property type="protein sequence ID" value="KAH3787258.1"/>
    <property type="molecule type" value="Genomic_DNA"/>
</dbReference>
<dbReference type="AlphaFoldDB" id="A0A9D4EXI8"/>